<dbReference type="PANTHER" id="PTHR23130:SF171">
    <property type="entry name" value="OS01G0895300 PROTEIN"/>
    <property type="match status" value="1"/>
</dbReference>
<evidence type="ECO:0000313" key="14">
    <source>
        <dbReference type="Proteomes" id="UP000054826"/>
    </source>
</evidence>
<keyword evidence="3 8" id="KW-0812">Transmembrane</keyword>
<evidence type="ECO:0000259" key="9">
    <source>
        <dbReference type="PROSITE" id="PS50836"/>
    </source>
</evidence>
<sequence length="492" mass="55440">LEMDRMVGYCPGPLGSCEMAVGRLLASRRAPTPYGGSSNHQCKRSAFIGHNDQVSHDIQQETLDECGIKKGCIFHPDGCRLPKCLLALTYNFTGEVIEYEISSFLKENMSNRYIAIGFSDDQEMGNDSVIYCQASKTMDPEIGLGYTTTKNFKIIEDVITVKKILQNQETGIINGTMTCRFLQKIWDENPELHMKSLYTPHYIFLVHGLIDEQSGNFQIHSTSHDSDMYPYISPGKIIIATTHKPFTNIHSGIITKKSSSPLKRNIIKAHGCLMLTGWWIFLPSGILFARYLKCLLPAQLIYGKKIWFLMHMTLNTIGSLLIAISFTCVFIAENGKWTGKNFPKGTHAILGMTASIGAFLQPIMGIYRCTPKHKLRILFNCAHAILGYGSFICAAASIWCVTYPPFSYKLGVNEDYGIVPRSLIITFWVITAITAITLETLSILKNRLKLYNTNAKYNYLQVESSTCNSHWIHSHCPDFCFWFGIYLGSIRF</sequence>
<feature type="non-terminal residue" evidence="11">
    <location>
        <position position="1"/>
    </location>
</feature>
<protein>
    <submittedName>
        <fullName evidence="11">Putative ferric-chelate reductase 1</fullName>
    </submittedName>
</protein>
<dbReference type="Proteomes" id="UP000054632">
    <property type="component" value="Unassembled WGS sequence"/>
</dbReference>
<proteinExistence type="predicted"/>
<evidence type="ECO:0000256" key="2">
    <source>
        <dbReference type="ARBA" id="ARBA00022448"/>
    </source>
</evidence>
<feature type="transmembrane region" description="Helical" evidence="8">
    <location>
        <begin position="424"/>
        <end position="444"/>
    </location>
</feature>
<evidence type="ECO:0000313" key="13">
    <source>
        <dbReference type="Proteomes" id="UP000054632"/>
    </source>
</evidence>
<dbReference type="SMART" id="SM00665">
    <property type="entry name" value="B561"/>
    <property type="match status" value="1"/>
</dbReference>
<evidence type="ECO:0000313" key="11">
    <source>
        <dbReference type="EMBL" id="KRY75867.1"/>
    </source>
</evidence>
<evidence type="ECO:0000256" key="8">
    <source>
        <dbReference type="SAM" id="Phobius"/>
    </source>
</evidence>
<evidence type="ECO:0000256" key="5">
    <source>
        <dbReference type="ARBA" id="ARBA00022982"/>
    </source>
</evidence>
<keyword evidence="6 8" id="KW-1133">Transmembrane helix</keyword>
<dbReference type="Pfam" id="PF03188">
    <property type="entry name" value="Cytochrom_B561"/>
    <property type="match status" value="1"/>
</dbReference>
<dbReference type="InterPro" id="IPR006593">
    <property type="entry name" value="Cyt_b561/ferric_Rdtase_TM"/>
</dbReference>
<dbReference type="PROSITE" id="PS50836">
    <property type="entry name" value="DOMON"/>
    <property type="match status" value="1"/>
</dbReference>
<evidence type="ECO:0000256" key="6">
    <source>
        <dbReference type="ARBA" id="ARBA00022989"/>
    </source>
</evidence>
<evidence type="ECO:0000256" key="1">
    <source>
        <dbReference type="ARBA" id="ARBA00004370"/>
    </source>
</evidence>
<evidence type="ECO:0000256" key="7">
    <source>
        <dbReference type="ARBA" id="ARBA00023136"/>
    </source>
</evidence>
<dbReference type="GO" id="GO:0016020">
    <property type="term" value="C:membrane"/>
    <property type="evidence" value="ECO:0007669"/>
    <property type="project" value="UniProtKB-SubCell"/>
</dbReference>
<feature type="domain" description="DOMON" evidence="9">
    <location>
        <begin position="84"/>
        <end position="208"/>
    </location>
</feature>
<reference evidence="13 14" key="1">
    <citation type="submission" date="2015-01" db="EMBL/GenBank/DDBJ databases">
        <title>Evolution of Trichinella species and genotypes.</title>
        <authorList>
            <person name="Korhonen P.K."/>
            <person name="Edoardo P."/>
            <person name="Giuseppe L.R."/>
            <person name="Gasser R.B."/>
        </authorList>
    </citation>
    <scope>NUCLEOTIDE SEQUENCE [LARGE SCALE GENOMIC DNA]</scope>
    <source>
        <strain evidence="11">ISS13</strain>
        <strain evidence="12">ISS176</strain>
    </source>
</reference>
<evidence type="ECO:0000259" key="10">
    <source>
        <dbReference type="PROSITE" id="PS50939"/>
    </source>
</evidence>
<keyword evidence="2" id="KW-0813">Transport</keyword>
<accession>A0A0V1EQ26</accession>
<feature type="domain" description="Cytochrome b561" evidence="10">
    <location>
        <begin position="230"/>
        <end position="439"/>
    </location>
</feature>
<dbReference type="Proteomes" id="UP000054826">
    <property type="component" value="Unassembled WGS sequence"/>
</dbReference>
<dbReference type="AlphaFoldDB" id="A0A0V1EQ26"/>
<organism evidence="11 13">
    <name type="scientific">Trichinella pseudospiralis</name>
    <name type="common">Parasitic roundworm</name>
    <dbReference type="NCBI Taxonomy" id="6337"/>
    <lineage>
        <taxon>Eukaryota</taxon>
        <taxon>Metazoa</taxon>
        <taxon>Ecdysozoa</taxon>
        <taxon>Nematoda</taxon>
        <taxon>Enoplea</taxon>
        <taxon>Dorylaimia</taxon>
        <taxon>Trichinellida</taxon>
        <taxon>Trichinellidae</taxon>
        <taxon>Trichinella</taxon>
    </lineage>
</organism>
<keyword evidence="7 8" id="KW-0472">Membrane</keyword>
<dbReference type="PANTHER" id="PTHR23130">
    <property type="entry name" value="CYTOCHROME B561 AND DOMON DOMAIN-CONTAINING PROTEIN"/>
    <property type="match status" value="1"/>
</dbReference>
<dbReference type="EMBL" id="JYDV01000065">
    <property type="protein sequence ID" value="KRZ36906.1"/>
    <property type="molecule type" value="Genomic_DNA"/>
</dbReference>
<feature type="transmembrane region" description="Helical" evidence="8">
    <location>
        <begin position="313"/>
        <end position="332"/>
    </location>
</feature>
<keyword evidence="5" id="KW-0249">Electron transport</keyword>
<name>A0A0V1EQ26_TRIPS</name>
<evidence type="ECO:0000256" key="4">
    <source>
        <dbReference type="ARBA" id="ARBA00022729"/>
    </source>
</evidence>
<dbReference type="PROSITE" id="PS50939">
    <property type="entry name" value="CYTOCHROME_B561"/>
    <property type="match status" value="1"/>
</dbReference>
<gene>
    <name evidence="11" type="ORF">T4A_6644</name>
    <name evidence="12" type="ORF">T4C_13842</name>
</gene>
<evidence type="ECO:0000256" key="3">
    <source>
        <dbReference type="ARBA" id="ARBA00022692"/>
    </source>
</evidence>
<dbReference type="InterPro" id="IPR005018">
    <property type="entry name" value="DOMON_domain"/>
</dbReference>
<dbReference type="EMBL" id="JYDR01000015">
    <property type="protein sequence ID" value="KRY75867.1"/>
    <property type="molecule type" value="Genomic_DNA"/>
</dbReference>
<evidence type="ECO:0000313" key="12">
    <source>
        <dbReference type="EMBL" id="KRZ36906.1"/>
    </source>
</evidence>
<comment type="subcellular location">
    <subcellularLocation>
        <location evidence="1">Membrane</location>
    </subcellularLocation>
</comment>
<dbReference type="Pfam" id="PF03351">
    <property type="entry name" value="DOMON"/>
    <property type="match status" value="1"/>
</dbReference>
<feature type="transmembrane region" description="Helical" evidence="8">
    <location>
        <begin position="273"/>
        <end position="292"/>
    </location>
</feature>
<dbReference type="CDD" id="cd08760">
    <property type="entry name" value="Cyt_b561_FRRS1_like"/>
    <property type="match status" value="1"/>
</dbReference>
<feature type="transmembrane region" description="Helical" evidence="8">
    <location>
        <begin position="347"/>
        <end position="367"/>
    </location>
</feature>
<comment type="caution">
    <text evidence="11">The sequence shown here is derived from an EMBL/GenBank/DDBJ whole genome shotgun (WGS) entry which is preliminary data.</text>
</comment>
<keyword evidence="4" id="KW-0732">Signal</keyword>
<feature type="transmembrane region" description="Helical" evidence="8">
    <location>
        <begin position="379"/>
        <end position="404"/>
    </location>
</feature>
<dbReference type="Gene3D" id="1.20.120.1770">
    <property type="match status" value="1"/>
</dbReference>